<dbReference type="RefSeq" id="WP_338252920.1">
    <property type="nucleotide sequence ID" value="NZ_AP028907.1"/>
</dbReference>
<keyword evidence="3 8" id="KW-0813">Transport</keyword>
<evidence type="ECO:0000256" key="4">
    <source>
        <dbReference type="ARBA" id="ARBA00022692"/>
    </source>
</evidence>
<evidence type="ECO:0000256" key="8">
    <source>
        <dbReference type="RuleBase" id="RU363060"/>
    </source>
</evidence>
<comment type="similarity">
    <text evidence="2 8">Belongs to the V-ATPase proteolipid subunit family.</text>
</comment>
<gene>
    <name evidence="10" type="ORF">PABY_12210</name>
</gene>
<dbReference type="PANTHER" id="PTHR10263">
    <property type="entry name" value="V-TYPE PROTON ATPASE PROTEOLIPID SUBUNIT"/>
    <property type="match status" value="1"/>
</dbReference>
<dbReference type="InterPro" id="IPR000245">
    <property type="entry name" value="ATPase_proteolipid_csu"/>
</dbReference>
<dbReference type="InterPro" id="IPR038662">
    <property type="entry name" value="ATP_synth_F0_csu_sf"/>
</dbReference>
<feature type="transmembrane region" description="Helical" evidence="8">
    <location>
        <begin position="101"/>
        <end position="125"/>
    </location>
</feature>
<sequence>MSTSTHASSLPTAAVYAGFALVLVAALLTTLLFFTARPLIAAATAAEETGREAPKPGLVKMATVLAASLAFSTSVLGAAVGIALVGSASISAMVEKPELRVWGLILTALAEALAIYGIAIAFLILTS</sequence>
<keyword evidence="7 8" id="KW-0472">Membrane</keyword>
<proteinExistence type="inferred from homology"/>
<accession>A0ABM8IZL8</accession>
<evidence type="ECO:0000256" key="7">
    <source>
        <dbReference type="ARBA" id="ARBA00023136"/>
    </source>
</evidence>
<dbReference type="Gene3D" id="1.20.20.10">
    <property type="entry name" value="F1F0 ATP synthase subunit C"/>
    <property type="match status" value="1"/>
</dbReference>
<dbReference type="EMBL" id="AP028907">
    <property type="protein sequence ID" value="BES81654.1"/>
    <property type="molecule type" value="Genomic_DNA"/>
</dbReference>
<evidence type="ECO:0000256" key="5">
    <source>
        <dbReference type="ARBA" id="ARBA00022989"/>
    </source>
</evidence>
<evidence type="ECO:0000256" key="6">
    <source>
        <dbReference type="ARBA" id="ARBA00023065"/>
    </source>
</evidence>
<dbReference type="GeneID" id="89289239"/>
<reference evidence="10 11" key="1">
    <citation type="submission" date="2023-09" db="EMBL/GenBank/DDBJ databases">
        <title>Pyrofollis japonicus gen. nov. sp. nov., a novel member of the family Pyrodictiaceae isolated from the Iheya North hydrothermal field.</title>
        <authorList>
            <person name="Miyazaki U."/>
            <person name="Sanari M."/>
            <person name="Tame A."/>
            <person name="Kitajima M."/>
            <person name="Okamoto A."/>
            <person name="Sawayama S."/>
            <person name="Miyazaki J."/>
            <person name="Takai K."/>
            <person name="Nakagawa S."/>
        </authorList>
    </citation>
    <scope>NUCLEOTIDE SEQUENCE [LARGE SCALE GENOMIC DNA]</scope>
    <source>
        <strain evidence="10 11">AV2</strain>
    </source>
</reference>
<evidence type="ECO:0000256" key="1">
    <source>
        <dbReference type="ARBA" id="ARBA00004141"/>
    </source>
</evidence>
<comment type="subcellular location">
    <subcellularLocation>
        <location evidence="1">Membrane</location>
        <topology evidence="1">Multi-pass membrane protein</topology>
    </subcellularLocation>
</comment>
<dbReference type="InterPro" id="IPR035921">
    <property type="entry name" value="F/V-ATP_Csub_sf"/>
</dbReference>
<keyword evidence="5 8" id="KW-1133">Transmembrane helix</keyword>
<dbReference type="SUPFAM" id="SSF81333">
    <property type="entry name" value="F1F0 ATP synthase subunit C"/>
    <property type="match status" value="1"/>
</dbReference>
<organism evidence="10 11">
    <name type="scientific">Pyrodictium abyssi</name>
    <dbReference type="NCBI Taxonomy" id="54256"/>
    <lineage>
        <taxon>Archaea</taxon>
        <taxon>Thermoproteota</taxon>
        <taxon>Thermoprotei</taxon>
        <taxon>Desulfurococcales</taxon>
        <taxon>Pyrodictiaceae</taxon>
        <taxon>Pyrodictium</taxon>
    </lineage>
</organism>
<feature type="transmembrane region" description="Helical" evidence="8">
    <location>
        <begin position="69"/>
        <end position="94"/>
    </location>
</feature>
<dbReference type="Pfam" id="PF00137">
    <property type="entry name" value="ATP-synt_C"/>
    <property type="match status" value="1"/>
</dbReference>
<evidence type="ECO:0000259" key="9">
    <source>
        <dbReference type="Pfam" id="PF00137"/>
    </source>
</evidence>
<dbReference type="InterPro" id="IPR002379">
    <property type="entry name" value="ATPase_proteolipid_c-like_dom"/>
</dbReference>
<evidence type="ECO:0000256" key="3">
    <source>
        <dbReference type="ARBA" id="ARBA00022448"/>
    </source>
</evidence>
<feature type="domain" description="V-ATPase proteolipid subunit C-like" evidence="9">
    <location>
        <begin position="65"/>
        <end position="124"/>
    </location>
</feature>
<dbReference type="CDD" id="cd18120">
    <property type="entry name" value="ATP-synt_Vo_Ao_c"/>
    <property type="match status" value="1"/>
</dbReference>
<comment type="caution">
    <text evidence="8">Lacks conserved residue(s) required for the propagation of feature annotation.</text>
</comment>
<keyword evidence="6 8" id="KW-0406">Ion transport</keyword>
<evidence type="ECO:0000256" key="2">
    <source>
        <dbReference type="ARBA" id="ARBA00007296"/>
    </source>
</evidence>
<protein>
    <recommendedName>
        <fullName evidence="9">V-ATPase proteolipid subunit C-like domain-containing protein</fullName>
    </recommendedName>
</protein>
<keyword evidence="11" id="KW-1185">Reference proteome</keyword>
<evidence type="ECO:0000313" key="11">
    <source>
        <dbReference type="Proteomes" id="UP001341135"/>
    </source>
</evidence>
<dbReference type="PRINTS" id="PR00122">
    <property type="entry name" value="VACATPASE"/>
</dbReference>
<dbReference type="Proteomes" id="UP001341135">
    <property type="component" value="Chromosome"/>
</dbReference>
<name>A0ABM8IZL8_9CREN</name>
<keyword evidence="4 8" id="KW-0812">Transmembrane</keyword>
<evidence type="ECO:0000313" key="10">
    <source>
        <dbReference type="EMBL" id="BES81654.1"/>
    </source>
</evidence>